<organism evidence="5 6">
    <name type="scientific">Akanthomyces muscarius</name>
    <name type="common">Entomopathogenic fungus</name>
    <name type="synonym">Lecanicillium muscarium</name>
    <dbReference type="NCBI Taxonomy" id="2231603"/>
    <lineage>
        <taxon>Eukaryota</taxon>
        <taxon>Fungi</taxon>
        <taxon>Dikarya</taxon>
        <taxon>Ascomycota</taxon>
        <taxon>Pezizomycotina</taxon>
        <taxon>Sordariomycetes</taxon>
        <taxon>Hypocreomycetidae</taxon>
        <taxon>Hypocreales</taxon>
        <taxon>Cordycipitaceae</taxon>
        <taxon>Akanthomyces</taxon>
    </lineage>
</organism>
<comment type="similarity">
    <text evidence="1">Belongs to the peptidase S51 family.</text>
</comment>
<sequence length="113" mass="11725">MASTRWQSPEEWINSSLARFGEFPSIALGLEGPDFGLRDADIVAIPGGSTFRLLQHLQSNDLLSALQSFLDKGGRIYGGSAGALILGASIAIADSSAGGKTTTPLRICGTCKG</sequence>
<accession>A0A9W8Q715</accession>
<comment type="caution">
    <text evidence="5">The sequence shown here is derived from an EMBL/GenBank/DDBJ whole genome shotgun (WGS) entry which is preliminary data.</text>
</comment>
<dbReference type="Pfam" id="PF03575">
    <property type="entry name" value="Peptidase_S51"/>
    <property type="match status" value="1"/>
</dbReference>
<protein>
    <submittedName>
        <fullName evidence="5">Uncharacterized protein</fullName>
    </submittedName>
</protein>
<proteinExistence type="inferred from homology"/>
<evidence type="ECO:0000256" key="2">
    <source>
        <dbReference type="ARBA" id="ARBA00022670"/>
    </source>
</evidence>
<dbReference type="RefSeq" id="XP_056050515.1">
    <property type="nucleotide sequence ID" value="XM_056193481.1"/>
</dbReference>
<evidence type="ECO:0000313" key="5">
    <source>
        <dbReference type="EMBL" id="KAJ4147574.1"/>
    </source>
</evidence>
<dbReference type="InterPro" id="IPR029062">
    <property type="entry name" value="Class_I_gatase-like"/>
</dbReference>
<keyword evidence="3" id="KW-0378">Hydrolase</keyword>
<dbReference type="GO" id="GO:0008236">
    <property type="term" value="F:serine-type peptidase activity"/>
    <property type="evidence" value="ECO:0007669"/>
    <property type="project" value="UniProtKB-KW"/>
</dbReference>
<evidence type="ECO:0000313" key="6">
    <source>
        <dbReference type="Proteomes" id="UP001144673"/>
    </source>
</evidence>
<keyword evidence="2" id="KW-0645">Protease</keyword>
<keyword evidence="4" id="KW-0720">Serine protease</keyword>
<name>A0A9W8Q715_AKAMU</name>
<dbReference type="Gene3D" id="3.40.50.880">
    <property type="match status" value="1"/>
</dbReference>
<gene>
    <name evidence="5" type="ORF">LMH87_002086</name>
</gene>
<dbReference type="Proteomes" id="UP001144673">
    <property type="component" value="Chromosome 3"/>
</dbReference>
<keyword evidence="6" id="KW-1185">Reference proteome</keyword>
<dbReference type="SUPFAM" id="SSF52317">
    <property type="entry name" value="Class I glutamine amidotransferase-like"/>
    <property type="match status" value="1"/>
</dbReference>
<reference evidence="5" key="1">
    <citation type="journal article" date="2023" name="Access Microbiol">
        <title>De-novo genome assembly for Akanthomyces muscarius, a biocontrol agent of insect agricultural pests.</title>
        <authorList>
            <person name="Erdos Z."/>
            <person name="Studholme D.J."/>
            <person name="Raymond B."/>
            <person name="Sharma M."/>
        </authorList>
    </citation>
    <scope>NUCLEOTIDE SEQUENCE</scope>
    <source>
        <strain evidence="5">Ve6</strain>
    </source>
</reference>
<evidence type="ECO:0000256" key="4">
    <source>
        <dbReference type="ARBA" id="ARBA00022825"/>
    </source>
</evidence>
<dbReference type="InterPro" id="IPR005320">
    <property type="entry name" value="Peptidase_S51"/>
</dbReference>
<dbReference type="GeneID" id="80889245"/>
<dbReference type="GO" id="GO:0006508">
    <property type="term" value="P:proteolysis"/>
    <property type="evidence" value="ECO:0007669"/>
    <property type="project" value="UniProtKB-KW"/>
</dbReference>
<dbReference type="EMBL" id="JAJHUN010000010">
    <property type="protein sequence ID" value="KAJ4147574.1"/>
    <property type="molecule type" value="Genomic_DNA"/>
</dbReference>
<evidence type="ECO:0000256" key="1">
    <source>
        <dbReference type="ARBA" id="ARBA00006534"/>
    </source>
</evidence>
<dbReference type="AlphaFoldDB" id="A0A9W8Q715"/>
<evidence type="ECO:0000256" key="3">
    <source>
        <dbReference type="ARBA" id="ARBA00022801"/>
    </source>
</evidence>
<dbReference type="KEGG" id="amus:LMH87_002086"/>